<keyword evidence="2" id="KW-1185">Reference proteome</keyword>
<proteinExistence type="predicted"/>
<name>A0A6P8YZS5_THRPL</name>
<dbReference type="InParanoid" id="A0A6P8YZS5"/>
<feature type="domain" description="JmjC" evidence="1">
    <location>
        <begin position="127"/>
        <end position="299"/>
    </location>
</feature>
<sequence>MSNWGLWLVVGHRCGNPTIEILQDTLRRDAVNPATNRRFFDPTLLERGFLWPQKNVITMTPVSNQVADAERVLRLREMFKDDVLEHDFFNAPQTQLESVYEATGVEGVLDSFFRMARSKQQKLLYAVNIDLEGELKTTPQLSMRDMRSFMSHLPGEPCAGITHPAAFIGQEGTSFNPHIEDCAFQAVNRHIAGAPKMCFMIPPRFFSAFVLLLPKLGVVTNDKFCTSLLNHNYIFLDPRTVVEYGIPVFTVVQKPGDVLYLLPHTIHWGINLGLNLNESVNIASASWAKSGMIAPRRCPCLM</sequence>
<dbReference type="PANTHER" id="PTHR10694:SF7">
    <property type="entry name" value="[HISTONE H3]-TRIMETHYL-L-LYSINE(9) DEMETHYLASE"/>
    <property type="match status" value="1"/>
</dbReference>
<evidence type="ECO:0000313" key="3">
    <source>
        <dbReference type="RefSeq" id="XP_034245678.1"/>
    </source>
</evidence>
<dbReference type="GO" id="GO:0000785">
    <property type="term" value="C:chromatin"/>
    <property type="evidence" value="ECO:0007669"/>
    <property type="project" value="TreeGrafter"/>
</dbReference>
<dbReference type="SUPFAM" id="SSF51197">
    <property type="entry name" value="Clavaminate synthase-like"/>
    <property type="match status" value="1"/>
</dbReference>
<dbReference type="PANTHER" id="PTHR10694">
    <property type="entry name" value="LYSINE-SPECIFIC DEMETHYLASE"/>
    <property type="match status" value="1"/>
</dbReference>
<dbReference type="Proteomes" id="UP000515158">
    <property type="component" value="Unplaced"/>
</dbReference>
<reference evidence="3" key="1">
    <citation type="submission" date="2025-08" db="UniProtKB">
        <authorList>
            <consortium name="RefSeq"/>
        </authorList>
    </citation>
    <scope>IDENTIFICATION</scope>
    <source>
        <tissue evidence="3">Total insect</tissue>
    </source>
</reference>
<dbReference type="PROSITE" id="PS51184">
    <property type="entry name" value="JMJC"/>
    <property type="match status" value="1"/>
</dbReference>
<dbReference type="Pfam" id="PF02373">
    <property type="entry name" value="JmjC"/>
    <property type="match status" value="1"/>
</dbReference>
<dbReference type="OrthoDB" id="1678912at2759"/>
<dbReference type="SMART" id="SM00558">
    <property type="entry name" value="JmjC"/>
    <property type="match status" value="1"/>
</dbReference>
<dbReference type="KEGG" id="tpal:117647819"/>
<dbReference type="RefSeq" id="XP_034245678.1">
    <property type="nucleotide sequence ID" value="XM_034389787.1"/>
</dbReference>
<dbReference type="InterPro" id="IPR003347">
    <property type="entry name" value="JmjC_dom"/>
</dbReference>
<dbReference type="GO" id="GO:0010468">
    <property type="term" value="P:regulation of gene expression"/>
    <property type="evidence" value="ECO:0007669"/>
    <property type="project" value="TreeGrafter"/>
</dbReference>
<evidence type="ECO:0000313" key="2">
    <source>
        <dbReference type="Proteomes" id="UP000515158"/>
    </source>
</evidence>
<dbReference type="AlphaFoldDB" id="A0A6P8YZS5"/>
<dbReference type="GO" id="GO:0005634">
    <property type="term" value="C:nucleus"/>
    <property type="evidence" value="ECO:0007669"/>
    <property type="project" value="TreeGrafter"/>
</dbReference>
<protein>
    <submittedName>
        <fullName evidence="3">Uncharacterized protein LOC117647819</fullName>
    </submittedName>
</protein>
<accession>A0A6P8YZS5</accession>
<dbReference type="Gene3D" id="2.60.120.650">
    <property type="entry name" value="Cupin"/>
    <property type="match status" value="1"/>
</dbReference>
<gene>
    <name evidence="3" type="primary">LOC117647819</name>
</gene>
<organism evidence="3">
    <name type="scientific">Thrips palmi</name>
    <name type="common">Melon thrips</name>
    <dbReference type="NCBI Taxonomy" id="161013"/>
    <lineage>
        <taxon>Eukaryota</taxon>
        <taxon>Metazoa</taxon>
        <taxon>Ecdysozoa</taxon>
        <taxon>Arthropoda</taxon>
        <taxon>Hexapoda</taxon>
        <taxon>Insecta</taxon>
        <taxon>Pterygota</taxon>
        <taxon>Neoptera</taxon>
        <taxon>Paraneoptera</taxon>
        <taxon>Thysanoptera</taxon>
        <taxon>Terebrantia</taxon>
        <taxon>Thripoidea</taxon>
        <taxon>Thripidae</taxon>
        <taxon>Thrips</taxon>
    </lineage>
</organism>
<dbReference type="GO" id="GO:0051864">
    <property type="term" value="F:histone H3K36 demethylase activity"/>
    <property type="evidence" value="ECO:0007669"/>
    <property type="project" value="TreeGrafter"/>
</dbReference>
<dbReference type="GeneID" id="117647819"/>
<evidence type="ECO:0000259" key="1">
    <source>
        <dbReference type="PROSITE" id="PS51184"/>
    </source>
</evidence>
<dbReference type="GO" id="GO:0032454">
    <property type="term" value="F:histone H3K9 demethylase activity"/>
    <property type="evidence" value="ECO:0007669"/>
    <property type="project" value="TreeGrafter"/>
</dbReference>